<dbReference type="Pfam" id="PF03544">
    <property type="entry name" value="TonB_C"/>
    <property type="match status" value="1"/>
</dbReference>
<keyword evidence="2 6" id="KW-0812">Transmembrane</keyword>
<dbReference type="EMBL" id="JBHLTM010000092">
    <property type="protein sequence ID" value="MFC0687726.1"/>
    <property type="molecule type" value="Genomic_DNA"/>
</dbReference>
<comment type="subcellular location">
    <subcellularLocation>
        <location evidence="1">Membrane</location>
        <topology evidence="1">Single-pass membrane protein</topology>
    </subcellularLocation>
</comment>
<evidence type="ECO:0000256" key="1">
    <source>
        <dbReference type="ARBA" id="ARBA00004167"/>
    </source>
</evidence>
<gene>
    <name evidence="8" type="ORF">ACFFF8_24360</name>
</gene>
<feature type="compositionally biased region" description="Polar residues" evidence="5">
    <location>
        <begin position="103"/>
        <end position="112"/>
    </location>
</feature>
<evidence type="ECO:0000256" key="3">
    <source>
        <dbReference type="ARBA" id="ARBA00022989"/>
    </source>
</evidence>
<keyword evidence="4 6" id="KW-0472">Membrane</keyword>
<evidence type="ECO:0000256" key="4">
    <source>
        <dbReference type="ARBA" id="ARBA00023136"/>
    </source>
</evidence>
<feature type="transmembrane region" description="Helical" evidence="6">
    <location>
        <begin position="20"/>
        <end position="40"/>
    </location>
</feature>
<feature type="region of interest" description="Disordered" evidence="5">
    <location>
        <begin position="44"/>
        <end position="73"/>
    </location>
</feature>
<accession>A0ABV6SEN8</accession>
<name>A0ABV6SEN8_9SPHN</name>
<dbReference type="SUPFAM" id="SSF74653">
    <property type="entry name" value="TolA/TonB C-terminal domain"/>
    <property type="match status" value="1"/>
</dbReference>
<dbReference type="InterPro" id="IPR006260">
    <property type="entry name" value="TonB/TolA_C"/>
</dbReference>
<protein>
    <submittedName>
        <fullName evidence="8">TonB family protein</fullName>
    </submittedName>
</protein>
<evidence type="ECO:0000313" key="8">
    <source>
        <dbReference type="EMBL" id="MFC0687726.1"/>
    </source>
</evidence>
<comment type="caution">
    <text evidence="8">The sequence shown here is derived from an EMBL/GenBank/DDBJ whole genome shotgun (WGS) entry which is preliminary data.</text>
</comment>
<dbReference type="Proteomes" id="UP001589858">
    <property type="component" value="Unassembled WGS sequence"/>
</dbReference>
<dbReference type="Gene3D" id="3.30.1150.10">
    <property type="match status" value="1"/>
</dbReference>
<feature type="region of interest" description="Disordered" evidence="5">
    <location>
        <begin position="85"/>
        <end position="125"/>
    </location>
</feature>
<feature type="domain" description="TonB C-terminal" evidence="7">
    <location>
        <begin position="135"/>
        <end position="229"/>
    </location>
</feature>
<dbReference type="NCBIfam" id="TIGR01352">
    <property type="entry name" value="tonB_Cterm"/>
    <property type="match status" value="1"/>
</dbReference>
<reference evidence="8 9" key="1">
    <citation type="submission" date="2024-09" db="EMBL/GenBank/DDBJ databases">
        <authorList>
            <person name="Sun Q."/>
            <person name="Mori K."/>
        </authorList>
    </citation>
    <scope>NUCLEOTIDE SEQUENCE [LARGE SCALE GENOMIC DNA]</scope>
    <source>
        <strain evidence="8 9">CICC 11035S</strain>
    </source>
</reference>
<evidence type="ECO:0000256" key="6">
    <source>
        <dbReference type="SAM" id="Phobius"/>
    </source>
</evidence>
<keyword evidence="9" id="KW-1185">Reference proteome</keyword>
<dbReference type="InterPro" id="IPR037682">
    <property type="entry name" value="TonB_C"/>
</dbReference>
<organism evidence="8 9">
    <name type="scientific">Novosphingobium clariflavum</name>
    <dbReference type="NCBI Taxonomy" id="2029884"/>
    <lineage>
        <taxon>Bacteria</taxon>
        <taxon>Pseudomonadati</taxon>
        <taxon>Pseudomonadota</taxon>
        <taxon>Alphaproteobacteria</taxon>
        <taxon>Sphingomonadales</taxon>
        <taxon>Sphingomonadaceae</taxon>
        <taxon>Novosphingobium</taxon>
    </lineage>
</organism>
<proteinExistence type="predicted"/>
<evidence type="ECO:0000256" key="2">
    <source>
        <dbReference type="ARBA" id="ARBA00022692"/>
    </source>
</evidence>
<evidence type="ECO:0000259" key="7">
    <source>
        <dbReference type="PROSITE" id="PS52015"/>
    </source>
</evidence>
<evidence type="ECO:0000256" key="5">
    <source>
        <dbReference type="SAM" id="MobiDB-lite"/>
    </source>
</evidence>
<sequence length="229" mass="24291">MSYADRNSSSNQKVLTGGVVALIQVGAVLALINGLAVTMLKPVPGPRLEGEQIRLTPPPPLPEEKPIPQPETRQIQDTVLTAPKPDIKVPASSDFTVSDRSEGPVSTATGSAQGDVIAQPGPTPSPSPRFQPIGAMPRGNPGNWVSTQDYPSADLRAEHQGLVRFRLDIDARGRVGQCTIVTSSGYSGLDEATCKNVSRRARFEPATDADGLTVGGSYMGTIRWVIPRD</sequence>
<dbReference type="PROSITE" id="PS52015">
    <property type="entry name" value="TONB_CTD"/>
    <property type="match status" value="1"/>
</dbReference>
<dbReference type="RefSeq" id="WP_267223932.1">
    <property type="nucleotide sequence ID" value="NZ_JAPCWC010000029.1"/>
</dbReference>
<keyword evidence="3 6" id="KW-1133">Transmembrane helix</keyword>
<evidence type="ECO:0000313" key="9">
    <source>
        <dbReference type="Proteomes" id="UP001589858"/>
    </source>
</evidence>